<feature type="region of interest" description="Disordered" evidence="21">
    <location>
        <begin position="456"/>
        <end position="484"/>
    </location>
</feature>
<keyword evidence="12" id="KW-0378">Hydrolase</keyword>
<feature type="coiled-coil region" evidence="20">
    <location>
        <begin position="28"/>
        <end position="83"/>
    </location>
</feature>
<feature type="region of interest" description="Disordered" evidence="21">
    <location>
        <begin position="264"/>
        <end position="334"/>
    </location>
</feature>
<evidence type="ECO:0000256" key="20">
    <source>
        <dbReference type="SAM" id="Coils"/>
    </source>
</evidence>
<feature type="compositionally biased region" description="Polar residues" evidence="21">
    <location>
        <begin position="284"/>
        <end position="303"/>
    </location>
</feature>
<evidence type="ECO:0000256" key="7">
    <source>
        <dbReference type="ARBA" id="ARBA00022618"/>
    </source>
</evidence>
<evidence type="ECO:0000256" key="2">
    <source>
        <dbReference type="ARBA" id="ARBA00004286"/>
    </source>
</evidence>
<gene>
    <name evidence="24" type="ORF">QTP70_027235</name>
</gene>
<feature type="coiled-coil region" evidence="20">
    <location>
        <begin position="108"/>
        <end position="139"/>
    </location>
</feature>
<dbReference type="InterPro" id="IPR019518">
    <property type="entry name" value="CtIP_N"/>
</dbReference>
<dbReference type="InterPro" id="IPR033316">
    <property type="entry name" value="RBBP8-like"/>
</dbReference>
<keyword evidence="7" id="KW-0132">Cell division</keyword>
<dbReference type="GO" id="GO:0004519">
    <property type="term" value="F:endonuclease activity"/>
    <property type="evidence" value="ECO:0007669"/>
    <property type="project" value="UniProtKB-KW"/>
</dbReference>
<keyword evidence="11" id="KW-0498">Mitosis</keyword>
<evidence type="ECO:0000256" key="12">
    <source>
        <dbReference type="ARBA" id="ARBA00022801"/>
    </source>
</evidence>
<feature type="region of interest" description="Disordered" evidence="21">
    <location>
        <begin position="562"/>
        <end position="590"/>
    </location>
</feature>
<evidence type="ECO:0000256" key="4">
    <source>
        <dbReference type="ARBA" id="ARBA00020680"/>
    </source>
</evidence>
<keyword evidence="25" id="KW-1185">Reference proteome</keyword>
<keyword evidence="10" id="KW-0227">DNA damage</keyword>
<evidence type="ECO:0000256" key="9">
    <source>
        <dbReference type="ARBA" id="ARBA00022759"/>
    </source>
</evidence>
<dbReference type="GO" id="GO:0051321">
    <property type="term" value="P:meiotic cell cycle"/>
    <property type="evidence" value="ECO:0007669"/>
    <property type="project" value="UniProtKB-KW"/>
</dbReference>
<evidence type="ECO:0000313" key="24">
    <source>
        <dbReference type="EMBL" id="KAK3551811.1"/>
    </source>
</evidence>
<evidence type="ECO:0000256" key="6">
    <source>
        <dbReference type="ARBA" id="ARBA00022553"/>
    </source>
</evidence>
<keyword evidence="8" id="KW-0540">Nuclease</keyword>
<dbReference type="GO" id="GO:0005634">
    <property type="term" value="C:nucleus"/>
    <property type="evidence" value="ECO:0007669"/>
    <property type="project" value="UniProtKB-SubCell"/>
</dbReference>
<evidence type="ECO:0000256" key="10">
    <source>
        <dbReference type="ARBA" id="ARBA00022763"/>
    </source>
</evidence>
<dbReference type="GO" id="GO:0010792">
    <property type="term" value="P:DNA double-strand break processing involved in repair via single-strand annealing"/>
    <property type="evidence" value="ECO:0007669"/>
    <property type="project" value="TreeGrafter"/>
</dbReference>
<keyword evidence="6" id="KW-0597">Phosphoprotein</keyword>
<feature type="domain" description="DNA endonuclease Ctp1 N-terminal" evidence="23">
    <location>
        <begin position="20"/>
        <end position="133"/>
    </location>
</feature>
<dbReference type="GO" id="GO:0051301">
    <property type="term" value="P:cell division"/>
    <property type="evidence" value="ECO:0007669"/>
    <property type="project" value="UniProtKB-KW"/>
</dbReference>
<evidence type="ECO:0000256" key="8">
    <source>
        <dbReference type="ARBA" id="ARBA00022722"/>
    </source>
</evidence>
<evidence type="ECO:0000256" key="11">
    <source>
        <dbReference type="ARBA" id="ARBA00022776"/>
    </source>
</evidence>
<evidence type="ECO:0000256" key="3">
    <source>
        <dbReference type="ARBA" id="ARBA00007496"/>
    </source>
</evidence>
<dbReference type="GO" id="GO:0016787">
    <property type="term" value="F:hydrolase activity"/>
    <property type="evidence" value="ECO:0007669"/>
    <property type="project" value="UniProtKB-KW"/>
</dbReference>
<name>A0AAE0RF36_9TELE</name>
<evidence type="ECO:0000256" key="13">
    <source>
        <dbReference type="ARBA" id="ARBA00022833"/>
    </source>
</evidence>
<dbReference type="GO" id="GO:0005694">
    <property type="term" value="C:chromosome"/>
    <property type="evidence" value="ECO:0007669"/>
    <property type="project" value="UniProtKB-SubCell"/>
</dbReference>
<evidence type="ECO:0000256" key="19">
    <source>
        <dbReference type="ARBA" id="ARBA00023306"/>
    </source>
</evidence>
<dbReference type="GO" id="GO:0003684">
    <property type="term" value="F:damaged DNA binding"/>
    <property type="evidence" value="ECO:0007669"/>
    <property type="project" value="TreeGrafter"/>
</dbReference>
<reference evidence="24" key="1">
    <citation type="submission" date="2023-06" db="EMBL/GenBank/DDBJ databases">
        <title>Male Hemibagrus guttatus genome.</title>
        <authorList>
            <person name="Bian C."/>
        </authorList>
    </citation>
    <scope>NUCLEOTIDE SEQUENCE</scope>
    <source>
        <strain evidence="24">Male_cb2023</strain>
        <tissue evidence="24">Muscle</tissue>
    </source>
</reference>
<evidence type="ECO:0000256" key="16">
    <source>
        <dbReference type="ARBA" id="ARBA00023204"/>
    </source>
</evidence>
<evidence type="ECO:0000256" key="5">
    <source>
        <dbReference type="ARBA" id="ARBA00022454"/>
    </source>
</evidence>
<comment type="similarity">
    <text evidence="3">Belongs to the COM1/SAE2/CtIP family.</text>
</comment>
<keyword evidence="16" id="KW-0234">DNA repair</keyword>
<dbReference type="PANTHER" id="PTHR15107:SF4">
    <property type="entry name" value="DNA ENDONUCLEASE RBBP8"/>
    <property type="match status" value="1"/>
</dbReference>
<dbReference type="Pfam" id="PF10482">
    <property type="entry name" value="CtIP_N"/>
    <property type="match status" value="1"/>
</dbReference>
<feature type="compositionally biased region" description="Low complexity" evidence="21">
    <location>
        <begin position="320"/>
        <end position="334"/>
    </location>
</feature>
<dbReference type="Pfam" id="PF08573">
    <property type="entry name" value="SAE2"/>
    <property type="match status" value="1"/>
</dbReference>
<evidence type="ECO:0000259" key="22">
    <source>
        <dbReference type="Pfam" id="PF08573"/>
    </source>
</evidence>
<dbReference type="EMBL" id="JAUCMX010000003">
    <property type="protein sequence ID" value="KAK3551811.1"/>
    <property type="molecule type" value="Genomic_DNA"/>
</dbReference>
<evidence type="ECO:0000256" key="18">
    <source>
        <dbReference type="ARBA" id="ARBA00023254"/>
    </source>
</evidence>
<evidence type="ECO:0000256" key="14">
    <source>
        <dbReference type="ARBA" id="ARBA00023054"/>
    </source>
</evidence>
<dbReference type="AlphaFoldDB" id="A0AAE0RF36"/>
<accession>A0AAE0RF36</accession>
<feature type="compositionally biased region" description="Basic and acidic residues" evidence="21">
    <location>
        <begin position="304"/>
        <end position="316"/>
    </location>
</feature>
<evidence type="ECO:0000256" key="21">
    <source>
        <dbReference type="SAM" id="MobiDB-lite"/>
    </source>
</evidence>
<sequence length="590" mass="67492">MSAAQCSDEVCTPGSSTGHFHELLERLRDCHANAVQELQLKVNKLKKERCSDAQRLEEFYKKNQHLREQQKTLQESIKVLKERLLSGPCDRCRETEKQMKKTQAAFENLALLNEIQTERNMLKEENRKLRVQLERLRGQICKQTSFSEREEGVIPDSPKQPLSYPVFNKMKRKRDQSHVRYAEKLLPLPDPQKRELTTSLGCQAGSVLVPETCDMDVTCISKGNTKIHGRTVVAESCHIDLNSEQMLVSDVNSESFLSEPKHTAKNFTSCLGPEEQNKGKNRYDTMSSQQQSGKHTEQVSIQDSCKRRSWETEQTKPDAPCTSPRTPCTSPLPSLDCSPNDESWSMDPGAALSQYDTSVLPHPEPKIQAETVDLDCTYVNHSLLVAHRKESKLEQTNIITGIGQKANDSLANIFDTTGHEDYESCPQDETSALEKEYVLENEEEEECEEQYEEMKQDEQMEEDGEEAQFMDEEDPTGDPAQSAKNTSVACVVVVRKKAERRKLHGHTCKECEIYYADLPEEERRKKLTSCSRHRFRYIPPSTPENFWDVGFPSTQTCIERGYIKEDNEADPRLRRRRPYLATFSPKAKPS</sequence>
<proteinExistence type="inferred from homology"/>
<dbReference type="InterPro" id="IPR013882">
    <property type="entry name" value="Ctp1_C"/>
</dbReference>
<feature type="compositionally biased region" description="Acidic residues" evidence="21">
    <location>
        <begin position="459"/>
        <end position="476"/>
    </location>
</feature>
<keyword evidence="9" id="KW-0255">Endonuclease</keyword>
<dbReference type="Proteomes" id="UP001274896">
    <property type="component" value="Unassembled WGS sequence"/>
</dbReference>
<evidence type="ECO:0000256" key="15">
    <source>
        <dbReference type="ARBA" id="ARBA00023125"/>
    </source>
</evidence>
<keyword evidence="17" id="KW-0539">Nucleus</keyword>
<feature type="compositionally biased region" description="Basic and acidic residues" evidence="21">
    <location>
        <begin position="562"/>
        <end position="572"/>
    </location>
</feature>
<protein>
    <recommendedName>
        <fullName evidence="4">DNA endonuclease RBBP8</fullName>
    </recommendedName>
</protein>
<keyword evidence="5" id="KW-0158">Chromosome</keyword>
<keyword evidence="19" id="KW-0131">Cell cycle</keyword>
<feature type="domain" description="DNA endonuclease activator Ctp1 C-terminal" evidence="22">
    <location>
        <begin position="520"/>
        <end position="555"/>
    </location>
</feature>
<comment type="subcellular location">
    <subcellularLocation>
        <location evidence="2">Chromosome</location>
    </subcellularLocation>
    <subcellularLocation>
        <location evidence="1">Nucleus</location>
    </subcellularLocation>
</comment>
<keyword evidence="15" id="KW-0238">DNA-binding</keyword>
<keyword evidence="13" id="KW-0862">Zinc</keyword>
<keyword evidence="18" id="KW-0469">Meiosis</keyword>
<comment type="caution">
    <text evidence="24">The sequence shown here is derived from an EMBL/GenBank/DDBJ whole genome shotgun (WGS) entry which is preliminary data.</text>
</comment>
<dbReference type="PANTHER" id="PTHR15107">
    <property type="entry name" value="RETINOBLASTOMA BINDING PROTEIN 8"/>
    <property type="match status" value="1"/>
</dbReference>
<keyword evidence="14 20" id="KW-0175">Coiled coil</keyword>
<evidence type="ECO:0000256" key="1">
    <source>
        <dbReference type="ARBA" id="ARBA00004123"/>
    </source>
</evidence>
<evidence type="ECO:0000256" key="17">
    <source>
        <dbReference type="ARBA" id="ARBA00023242"/>
    </source>
</evidence>
<evidence type="ECO:0000259" key="23">
    <source>
        <dbReference type="Pfam" id="PF10482"/>
    </source>
</evidence>
<organism evidence="24 25">
    <name type="scientific">Hemibagrus guttatus</name>
    <dbReference type="NCBI Taxonomy" id="175788"/>
    <lineage>
        <taxon>Eukaryota</taxon>
        <taxon>Metazoa</taxon>
        <taxon>Chordata</taxon>
        <taxon>Craniata</taxon>
        <taxon>Vertebrata</taxon>
        <taxon>Euteleostomi</taxon>
        <taxon>Actinopterygii</taxon>
        <taxon>Neopterygii</taxon>
        <taxon>Teleostei</taxon>
        <taxon>Ostariophysi</taxon>
        <taxon>Siluriformes</taxon>
        <taxon>Bagridae</taxon>
        <taxon>Hemibagrus</taxon>
    </lineage>
</organism>
<evidence type="ECO:0000313" key="25">
    <source>
        <dbReference type="Proteomes" id="UP001274896"/>
    </source>
</evidence>